<evidence type="ECO:0000256" key="1">
    <source>
        <dbReference type="SAM" id="MobiDB-lite"/>
    </source>
</evidence>
<feature type="compositionally biased region" description="Acidic residues" evidence="1">
    <location>
        <begin position="79"/>
        <end position="88"/>
    </location>
</feature>
<feature type="region of interest" description="Disordered" evidence="1">
    <location>
        <begin position="1"/>
        <end position="121"/>
    </location>
</feature>
<dbReference type="EMBL" id="CP014585">
    <property type="protein sequence ID" value="ANZ75478.1"/>
    <property type="molecule type" value="Genomic_DNA"/>
</dbReference>
<protein>
    <submittedName>
        <fullName evidence="2">BA75_03047T0</fullName>
    </submittedName>
</protein>
<dbReference type="AlphaFoldDB" id="A0A1B2JCE7"/>
<dbReference type="InterPro" id="IPR006994">
    <property type="entry name" value="TCF25/Rqc1"/>
</dbReference>
<gene>
    <name evidence="2" type="primary">YDR333C</name>
    <name evidence="2" type="ORF">ATY40_BA7503047</name>
</gene>
<feature type="compositionally biased region" description="Basic residues" evidence="1">
    <location>
        <begin position="1"/>
        <end position="11"/>
    </location>
</feature>
<dbReference type="PANTHER" id="PTHR22684:SF0">
    <property type="entry name" value="RIBOSOME QUALITY CONTROL COMPLEX SUBUNIT TCF25"/>
    <property type="match status" value="1"/>
</dbReference>
<dbReference type="GO" id="GO:1990116">
    <property type="term" value="P:ribosome-associated ubiquitin-dependent protein catabolic process"/>
    <property type="evidence" value="ECO:0007669"/>
    <property type="project" value="TreeGrafter"/>
</dbReference>
<sequence length="665" mass="75948">MSSKALRKLNKRQLEDELKGIASFDEPETAEDPPTKSKAQNSFAFLPSEDDSDHDSELENRIDSSVDRLAKPAEKLVDESGDEFFDATEENKQVTKKPLRGKNSGKQKKTQDTQKPMNSDEELDQILEELKIKQKEEELIVSESDSDNEYECTETVDTVDSGYKYFTLKKFAKTVKLLRIHTANLDPDYEFRSLFGKISDETIKDADSTSSGFVSPEVLQQIKKLSRMTRGWGGRDHRSIPGTTRKLKLTKIRDDWIPTVKKSLAMEEISKQELISLKVASRPEDWKDALEEEVSKEISQDIKYYRFKFNLDHLAENANFYASVVIAPDHQALIDSLQQSPYHIPTLLQVSTILMRQGDKSNSSGLVERALFVFDRGFLQNFELGNGKGRFPFESFLNRQFYLALFRYIEALTQRSTFLTALTYCKLLLSLNPTEDPYGVRFFIDFYCIMSEEYEYLIDLSQSSLVTTYKEWLTPGIAFSTSLAYLRSGETTENIHKAATSLKSAFQKFPYIGFKIYESLNPIITSQITKLFKNIPAEEEILAQHYLVRLKTLWSDSKSLTFLEEELYKLCSTFGGTPNTDTGLTLPTNLLRHVILSGEGTVMAKLPETFWNQNEVYEFDVLPPINGDSITDYMDDKIVTEAVMQATSGDSDMTAIRRLIETMDQ</sequence>
<feature type="compositionally biased region" description="Basic and acidic residues" evidence="1">
    <location>
        <begin position="55"/>
        <end position="78"/>
    </location>
</feature>
<dbReference type="OrthoDB" id="205993at2759"/>
<dbReference type="Proteomes" id="UP000094565">
    <property type="component" value="Chromosome 2"/>
</dbReference>
<dbReference type="GO" id="GO:1990112">
    <property type="term" value="C:RQC complex"/>
    <property type="evidence" value="ECO:0007669"/>
    <property type="project" value="TreeGrafter"/>
</dbReference>
<organism evidence="2 3">
    <name type="scientific">Komagataella pastoris</name>
    <name type="common">Yeast</name>
    <name type="synonym">Pichia pastoris</name>
    <dbReference type="NCBI Taxonomy" id="4922"/>
    <lineage>
        <taxon>Eukaryota</taxon>
        <taxon>Fungi</taxon>
        <taxon>Dikarya</taxon>
        <taxon>Ascomycota</taxon>
        <taxon>Saccharomycotina</taxon>
        <taxon>Pichiomycetes</taxon>
        <taxon>Pichiales</taxon>
        <taxon>Pichiaceae</taxon>
        <taxon>Komagataella</taxon>
    </lineage>
</organism>
<name>A0A1B2JCE7_PICPA</name>
<feature type="compositionally biased region" description="Basic residues" evidence="1">
    <location>
        <begin position="94"/>
        <end position="108"/>
    </location>
</feature>
<dbReference type="PANTHER" id="PTHR22684">
    <property type="entry name" value="NULP1-RELATED"/>
    <property type="match status" value="1"/>
</dbReference>
<keyword evidence="3" id="KW-1185">Reference proteome</keyword>
<proteinExistence type="predicted"/>
<accession>A0A1B2JCE7</accession>
<evidence type="ECO:0000313" key="2">
    <source>
        <dbReference type="EMBL" id="ANZ75478.1"/>
    </source>
</evidence>
<dbReference type="GO" id="GO:0072344">
    <property type="term" value="P:rescue of stalled ribosome"/>
    <property type="evidence" value="ECO:0007669"/>
    <property type="project" value="TreeGrafter"/>
</dbReference>
<dbReference type="Pfam" id="PF04910">
    <property type="entry name" value="Tcf25"/>
    <property type="match status" value="1"/>
</dbReference>
<evidence type="ECO:0000313" key="3">
    <source>
        <dbReference type="Proteomes" id="UP000094565"/>
    </source>
</evidence>
<reference evidence="2 3" key="1">
    <citation type="submission" date="2016-02" db="EMBL/GenBank/DDBJ databases">
        <title>Comparative genomic and transcriptomic foundation for Pichia pastoris.</title>
        <authorList>
            <person name="Love K.R."/>
            <person name="Shah K.A."/>
            <person name="Whittaker C.A."/>
            <person name="Wu J."/>
            <person name="Bartlett M.C."/>
            <person name="Ma D."/>
            <person name="Leeson R.L."/>
            <person name="Priest M."/>
            <person name="Young S.K."/>
            <person name="Love J.C."/>
        </authorList>
    </citation>
    <scope>NUCLEOTIDE SEQUENCE [LARGE SCALE GENOMIC DNA]</scope>
    <source>
        <strain evidence="2 3">ATCC 28485</strain>
    </source>
</reference>